<reference evidence="2" key="1">
    <citation type="submission" date="2022-10" db="EMBL/GenBank/DDBJ databases">
        <title>Fusarium specimens isolated from Avocado Roots.</title>
        <authorList>
            <person name="Stajich J."/>
            <person name="Roper C."/>
            <person name="Heimlech-Rivalta G."/>
        </authorList>
    </citation>
    <scope>NUCLEOTIDE SEQUENCE</scope>
    <source>
        <strain evidence="2">CF00143</strain>
    </source>
</reference>
<evidence type="ECO:0000256" key="1">
    <source>
        <dbReference type="SAM" id="SignalP"/>
    </source>
</evidence>
<dbReference type="Proteomes" id="UP001152130">
    <property type="component" value="Unassembled WGS sequence"/>
</dbReference>
<accession>A0A9W8PFQ1</accession>
<dbReference type="EMBL" id="JAPDHF010000026">
    <property type="protein sequence ID" value="KAJ4003719.1"/>
    <property type="molecule type" value="Genomic_DNA"/>
</dbReference>
<name>A0A9W8PFQ1_9HYPO</name>
<dbReference type="AlphaFoldDB" id="A0A9W8PFQ1"/>
<keyword evidence="1" id="KW-0732">Signal</keyword>
<evidence type="ECO:0000313" key="2">
    <source>
        <dbReference type="EMBL" id="KAJ4003719.1"/>
    </source>
</evidence>
<sequence length="133" mass="13154">MIFTNLAAGFIAALSISGAAAGPCRLSSSTTATVTIPAASDTTTAETSFVTSVTLTTSGIDFTTDATTVDITATSLVSESTTTALVGEVTTSAAAQPGTSCSTSAECTLYTSYCLDGLLNICVCIDAVCIPVG</sequence>
<dbReference type="OrthoDB" id="5106805at2759"/>
<gene>
    <name evidence="2" type="ORF">NW766_012170</name>
</gene>
<evidence type="ECO:0008006" key="4">
    <source>
        <dbReference type="Google" id="ProtNLM"/>
    </source>
</evidence>
<feature type="chain" id="PRO_5040868301" description="Extracellular membrane protein CFEM domain-containing protein" evidence="1">
    <location>
        <begin position="22"/>
        <end position="133"/>
    </location>
</feature>
<organism evidence="2 3">
    <name type="scientific">Fusarium irregulare</name>
    <dbReference type="NCBI Taxonomy" id="2494466"/>
    <lineage>
        <taxon>Eukaryota</taxon>
        <taxon>Fungi</taxon>
        <taxon>Dikarya</taxon>
        <taxon>Ascomycota</taxon>
        <taxon>Pezizomycotina</taxon>
        <taxon>Sordariomycetes</taxon>
        <taxon>Hypocreomycetidae</taxon>
        <taxon>Hypocreales</taxon>
        <taxon>Nectriaceae</taxon>
        <taxon>Fusarium</taxon>
        <taxon>Fusarium incarnatum-equiseti species complex</taxon>
    </lineage>
</organism>
<proteinExistence type="predicted"/>
<protein>
    <recommendedName>
        <fullName evidence="4">Extracellular membrane protein CFEM domain-containing protein</fullName>
    </recommendedName>
</protein>
<evidence type="ECO:0000313" key="3">
    <source>
        <dbReference type="Proteomes" id="UP001152130"/>
    </source>
</evidence>
<keyword evidence="3" id="KW-1185">Reference proteome</keyword>
<feature type="signal peptide" evidence="1">
    <location>
        <begin position="1"/>
        <end position="21"/>
    </location>
</feature>
<comment type="caution">
    <text evidence="2">The sequence shown here is derived from an EMBL/GenBank/DDBJ whole genome shotgun (WGS) entry which is preliminary data.</text>
</comment>